<dbReference type="Gene3D" id="3.30.479.20">
    <property type="entry name" value="Elongation factor Ts, dimerisation domain"/>
    <property type="match status" value="2"/>
</dbReference>
<dbReference type="InterPro" id="IPR018101">
    <property type="entry name" value="Transl_elong_Ts_CS"/>
</dbReference>
<keyword evidence="5" id="KW-0496">Mitochondrion</keyword>
<dbReference type="AlphaFoldDB" id="A0A9P0CK33"/>
<dbReference type="SUPFAM" id="SSF54713">
    <property type="entry name" value="Elongation factor Ts (EF-Ts), dimerisation domain"/>
    <property type="match status" value="1"/>
</dbReference>
<evidence type="ECO:0000313" key="8">
    <source>
        <dbReference type="EMBL" id="CAH1102976.1"/>
    </source>
</evidence>
<feature type="transmembrane region" description="Helical" evidence="6">
    <location>
        <begin position="5"/>
        <end position="26"/>
    </location>
</feature>
<dbReference type="InterPro" id="IPR036402">
    <property type="entry name" value="EF-Ts_dimer_sf"/>
</dbReference>
<keyword evidence="6" id="KW-0472">Membrane</keyword>
<dbReference type="Pfam" id="PF00889">
    <property type="entry name" value="EF_TS"/>
    <property type="match status" value="1"/>
</dbReference>
<evidence type="ECO:0000256" key="4">
    <source>
        <dbReference type="ARBA" id="ARBA00022946"/>
    </source>
</evidence>
<keyword evidence="4" id="KW-0809">Transit peptide</keyword>
<evidence type="ECO:0000259" key="7">
    <source>
        <dbReference type="Pfam" id="PF00889"/>
    </source>
</evidence>
<gene>
    <name evidence="8" type="ORF">PSYICH_LOCUS3567</name>
</gene>
<dbReference type="Pfam" id="PF25025">
    <property type="entry name" value="EF-Ts_N"/>
    <property type="match status" value="1"/>
</dbReference>
<dbReference type="InterPro" id="IPR014039">
    <property type="entry name" value="Transl_elong_EFTs/EF1B_dimer"/>
</dbReference>
<keyword evidence="6" id="KW-1133">Transmembrane helix</keyword>
<protein>
    <recommendedName>
        <fullName evidence="7">Translation elongation factor EFTs/EF1B dimerisation domain-containing protein</fullName>
    </recommendedName>
</protein>
<dbReference type="FunFam" id="1.10.8.10:FF:000031">
    <property type="entry name" value="Elongation factor Ts, mitochondrial"/>
    <property type="match status" value="1"/>
</dbReference>
<dbReference type="GO" id="GO:0005739">
    <property type="term" value="C:mitochondrion"/>
    <property type="evidence" value="ECO:0007669"/>
    <property type="project" value="GOC"/>
</dbReference>
<evidence type="ECO:0000256" key="1">
    <source>
        <dbReference type="ARBA" id="ARBA00005532"/>
    </source>
</evidence>
<dbReference type="HAMAP" id="MF_00050">
    <property type="entry name" value="EF_Ts"/>
    <property type="match status" value="1"/>
</dbReference>
<dbReference type="EMBL" id="OV651825">
    <property type="protein sequence ID" value="CAH1102976.1"/>
    <property type="molecule type" value="Genomic_DNA"/>
</dbReference>
<evidence type="ECO:0000256" key="5">
    <source>
        <dbReference type="ARBA" id="ARBA00023128"/>
    </source>
</evidence>
<dbReference type="OrthoDB" id="277235at2759"/>
<keyword evidence="3" id="KW-0648">Protein biosynthesis</keyword>
<accession>A0A9P0CK33</accession>
<dbReference type="PANTHER" id="PTHR11741:SF0">
    <property type="entry name" value="ELONGATION FACTOR TS, MITOCHONDRIAL"/>
    <property type="match status" value="1"/>
</dbReference>
<reference evidence="8" key="1">
    <citation type="submission" date="2022-01" db="EMBL/GenBank/DDBJ databases">
        <authorList>
            <person name="King R."/>
        </authorList>
    </citation>
    <scope>NUCLEOTIDE SEQUENCE</scope>
</reference>
<name>A0A9P0CK33_9CUCU</name>
<dbReference type="PROSITE" id="PS01127">
    <property type="entry name" value="EF_TS_2"/>
    <property type="match status" value="1"/>
</dbReference>
<comment type="similarity">
    <text evidence="1">Belongs to the EF-Ts family.</text>
</comment>
<dbReference type="Gene3D" id="1.10.8.10">
    <property type="entry name" value="DNA helicase RuvA subunit, C-terminal domain"/>
    <property type="match status" value="1"/>
</dbReference>
<dbReference type="PANTHER" id="PTHR11741">
    <property type="entry name" value="ELONGATION FACTOR TS"/>
    <property type="match status" value="1"/>
</dbReference>
<keyword evidence="6" id="KW-0812">Transmembrane</keyword>
<organism evidence="8 9">
    <name type="scientific">Psylliodes chrysocephalus</name>
    <dbReference type="NCBI Taxonomy" id="3402493"/>
    <lineage>
        <taxon>Eukaryota</taxon>
        <taxon>Metazoa</taxon>
        <taxon>Ecdysozoa</taxon>
        <taxon>Arthropoda</taxon>
        <taxon>Hexapoda</taxon>
        <taxon>Insecta</taxon>
        <taxon>Pterygota</taxon>
        <taxon>Neoptera</taxon>
        <taxon>Endopterygota</taxon>
        <taxon>Coleoptera</taxon>
        <taxon>Polyphaga</taxon>
        <taxon>Cucujiformia</taxon>
        <taxon>Chrysomeloidea</taxon>
        <taxon>Chrysomelidae</taxon>
        <taxon>Galerucinae</taxon>
        <taxon>Alticini</taxon>
        <taxon>Psylliodes</taxon>
    </lineage>
</organism>
<proteinExistence type="inferred from homology"/>
<evidence type="ECO:0000313" key="9">
    <source>
        <dbReference type="Proteomes" id="UP001153636"/>
    </source>
</evidence>
<keyword evidence="9" id="KW-1185">Reference proteome</keyword>
<feature type="domain" description="Translation elongation factor EFTs/EF1B dimerisation" evidence="7">
    <location>
        <begin position="113"/>
        <end position="261"/>
    </location>
</feature>
<dbReference type="InterPro" id="IPR009060">
    <property type="entry name" value="UBA-like_sf"/>
</dbReference>
<dbReference type="Proteomes" id="UP001153636">
    <property type="component" value="Chromosome 13"/>
</dbReference>
<keyword evidence="2" id="KW-0251">Elongation factor</keyword>
<evidence type="ECO:0000256" key="3">
    <source>
        <dbReference type="ARBA" id="ARBA00022917"/>
    </source>
</evidence>
<dbReference type="GO" id="GO:0003746">
    <property type="term" value="F:translation elongation factor activity"/>
    <property type="evidence" value="ECO:0007669"/>
    <property type="project" value="UniProtKB-KW"/>
</dbReference>
<dbReference type="SUPFAM" id="SSF46934">
    <property type="entry name" value="UBA-like"/>
    <property type="match status" value="1"/>
</dbReference>
<feature type="non-terminal residue" evidence="8">
    <location>
        <position position="328"/>
    </location>
</feature>
<dbReference type="CDD" id="cd14275">
    <property type="entry name" value="UBA_EF-Ts"/>
    <property type="match status" value="1"/>
</dbReference>
<sequence>MLRMFFLCFCNTSTVIITLFFILQIFTKSVRHLYLTKIHFGAEKSLLATLRKKTGYTFANCKKALEIHNNDLFKAEDWLKQQAQAMGWSKATKLEGRKTAQGLVGVAIEDNHGVLVEVNCETDFVSRNKEFHNVVEETANACLTYVKKQGVQGKLTKICLDSEQLKSLKSIDGKSLADKLALMIGTVGENASLKRALCIQAGPGIHLTGYAHPSGGLNNNCQLGRLGGILVYKTSEKNDTTNEISRGICQHIVGMDPKKIGSSTDKPAANKDEETCLIYQEYLLDDSLTVNDVLVNNNLEIVDFKRFECGESANAIGDQPLEYVETCQ</sequence>
<dbReference type="InterPro" id="IPR001816">
    <property type="entry name" value="Transl_elong_EFTs/EF1B"/>
</dbReference>
<evidence type="ECO:0000256" key="2">
    <source>
        <dbReference type="ARBA" id="ARBA00022768"/>
    </source>
</evidence>
<dbReference type="GO" id="GO:0070125">
    <property type="term" value="P:mitochondrial translational elongation"/>
    <property type="evidence" value="ECO:0007669"/>
    <property type="project" value="TreeGrafter"/>
</dbReference>
<evidence type="ECO:0000256" key="6">
    <source>
        <dbReference type="SAM" id="Phobius"/>
    </source>
</evidence>